<evidence type="ECO:0000256" key="1">
    <source>
        <dbReference type="ARBA" id="ARBA00022729"/>
    </source>
</evidence>
<dbReference type="SUPFAM" id="SSF56925">
    <property type="entry name" value="OMPA-like"/>
    <property type="match status" value="1"/>
</dbReference>
<reference evidence="4 5" key="1">
    <citation type="submission" date="2019-09" db="EMBL/GenBank/DDBJ databases">
        <authorList>
            <person name="Vacheron J."/>
            <person name="Dubost A."/>
            <person name="Prigent-Combaret C."/>
            <person name="Muller D."/>
        </authorList>
    </citation>
    <scope>NUCLEOTIDE SEQUENCE [LARGE SCALE GENOMIC DNA]</scope>
    <source>
        <strain evidence="4 5">JV497</strain>
    </source>
</reference>
<evidence type="ECO:0000313" key="5">
    <source>
        <dbReference type="Proteomes" id="UP000323924"/>
    </source>
</evidence>
<dbReference type="InterPro" id="IPR011250">
    <property type="entry name" value="OMP/PagP_B-barrel"/>
</dbReference>
<evidence type="ECO:0000313" key="4">
    <source>
        <dbReference type="EMBL" id="KAA5839246.1"/>
    </source>
</evidence>
<feature type="chain" id="PRO_5044194141" evidence="2">
    <location>
        <begin position="25"/>
        <end position="231"/>
    </location>
</feature>
<evidence type="ECO:0000256" key="2">
    <source>
        <dbReference type="SAM" id="SignalP"/>
    </source>
</evidence>
<evidence type="ECO:0000259" key="3">
    <source>
        <dbReference type="Pfam" id="PF13505"/>
    </source>
</evidence>
<protein>
    <submittedName>
        <fullName evidence="4">Porin family protein</fullName>
    </submittedName>
</protein>
<dbReference type="InterPro" id="IPR027385">
    <property type="entry name" value="Beta-barrel_OMP"/>
</dbReference>
<dbReference type="RefSeq" id="WP_102681409.1">
    <property type="nucleotide sequence ID" value="NZ_JAQZQX010000001.1"/>
</dbReference>
<comment type="caution">
    <text evidence="4">The sequence shown here is derived from an EMBL/GenBank/DDBJ whole genome shotgun (WGS) entry which is preliminary data.</text>
</comment>
<name>A0AB34C0D1_9PSED</name>
<accession>A0AB34C0D1</accession>
<dbReference type="AlphaFoldDB" id="A0AB34C0D1"/>
<dbReference type="Gene3D" id="2.40.160.20">
    <property type="match status" value="1"/>
</dbReference>
<feature type="domain" description="Outer membrane protein beta-barrel" evidence="3">
    <location>
        <begin position="19"/>
        <end position="202"/>
    </location>
</feature>
<dbReference type="Pfam" id="PF13505">
    <property type="entry name" value="OMP_b-brl"/>
    <property type="match status" value="1"/>
</dbReference>
<organism evidence="4 5">
    <name type="scientific">Pseudomonas chlororaphis</name>
    <dbReference type="NCBI Taxonomy" id="587753"/>
    <lineage>
        <taxon>Bacteria</taxon>
        <taxon>Pseudomonadati</taxon>
        <taxon>Pseudomonadota</taxon>
        <taxon>Gammaproteobacteria</taxon>
        <taxon>Pseudomonadales</taxon>
        <taxon>Pseudomonadaceae</taxon>
        <taxon>Pseudomonas</taxon>
    </lineage>
</organism>
<dbReference type="EMBL" id="VWPC01000021">
    <property type="protein sequence ID" value="KAA5839246.1"/>
    <property type="molecule type" value="Genomic_DNA"/>
</dbReference>
<feature type="signal peptide" evidence="2">
    <location>
        <begin position="1"/>
        <end position="24"/>
    </location>
</feature>
<gene>
    <name evidence="4" type="ORF">F2A38_20490</name>
</gene>
<sequence>MKTLTKISAVLLLAPAAYTSLASAAPAEEEGYYGVARVISAERKARNMDASARPGIGAFVSGDDSQKDMTGSIGVGYRFGNGWRVEGELSLPQKDKFTSGSTTFPTSLNEHHIESRRVMLNAYRDFRVTEKLSLYGSAGLGLAQLESKGWQGNESRQYGSATQTNLAWSLGAGVAYDVTDRLALDLGYRYVDMGDTESGWNNFPNARGLQDEKMKANLVSSEVVLGMRWAF</sequence>
<dbReference type="Proteomes" id="UP000323924">
    <property type="component" value="Unassembled WGS sequence"/>
</dbReference>
<keyword evidence="1 2" id="KW-0732">Signal</keyword>
<proteinExistence type="predicted"/>